<sequence length="193" mass="21875">MGLSKRLNLLIISVVALASMMTVPCIRGQDCQQSPKDCSATKILSDFPLLYDQATSISNNPTYCERYERTSLSEDGTIANYDASYIYYSGDGTLITDKCTYVAVSNTLIDMTCKNFSDIVYPFTLDFVSETNCFVGHTYLDENTKIQYYYLFINPYSDDESYEPCFSWLNGYSSGNVYSIHDEEKCKSVPRKP</sequence>
<protein>
    <submittedName>
        <fullName evidence="2">Putative secreted protein</fullName>
    </submittedName>
</protein>
<reference evidence="2" key="1">
    <citation type="submission" date="2014-03" db="EMBL/GenBank/DDBJ databases">
        <title>The sialotranscriptome of Amblyomma triste, Amblyomma parvum and Amblyomma cajennense ticks, uncovered by 454-based RNA-seq.</title>
        <authorList>
            <person name="Garcia G.R."/>
            <person name="Gardinassi L.G."/>
            <person name="Ribeiro J.M."/>
            <person name="Anatriello E."/>
            <person name="Ferreira B.R."/>
            <person name="Moreira H.N."/>
            <person name="Mafra C."/>
            <person name="Olegario M.M."/>
            <person name="Szabo P.J."/>
            <person name="Miranda-Santos I.K."/>
            <person name="Maruyama S.R."/>
        </authorList>
    </citation>
    <scope>NUCLEOTIDE SEQUENCE</scope>
    <source>
        <strain evidence="2">Mato Grasso do Sul</strain>
        <tissue evidence="2">Salivary glands</tissue>
    </source>
</reference>
<evidence type="ECO:0000256" key="1">
    <source>
        <dbReference type="SAM" id="SignalP"/>
    </source>
</evidence>
<proteinExistence type="evidence at transcript level"/>
<feature type="chain" id="PRO_5001521693" evidence="1">
    <location>
        <begin position="29"/>
        <end position="193"/>
    </location>
</feature>
<accession>A0A023G5A6</accession>
<dbReference type="AlphaFoldDB" id="A0A023G5A6"/>
<evidence type="ECO:0000313" key="2">
    <source>
        <dbReference type="EMBL" id="JAC28075.1"/>
    </source>
</evidence>
<feature type="signal peptide" evidence="1">
    <location>
        <begin position="1"/>
        <end position="28"/>
    </location>
</feature>
<name>A0A023G5A6_AMBTT</name>
<dbReference type="EMBL" id="GBBM01007343">
    <property type="protein sequence ID" value="JAC28075.1"/>
    <property type="molecule type" value="mRNA"/>
</dbReference>
<keyword evidence="1" id="KW-0732">Signal</keyword>
<organism evidence="2">
    <name type="scientific">Amblyomma triste</name>
    <name type="common">Neotropical tick</name>
    <dbReference type="NCBI Taxonomy" id="251400"/>
    <lineage>
        <taxon>Eukaryota</taxon>
        <taxon>Metazoa</taxon>
        <taxon>Ecdysozoa</taxon>
        <taxon>Arthropoda</taxon>
        <taxon>Chelicerata</taxon>
        <taxon>Arachnida</taxon>
        <taxon>Acari</taxon>
        <taxon>Parasitiformes</taxon>
        <taxon>Ixodida</taxon>
        <taxon>Ixodoidea</taxon>
        <taxon>Ixodidae</taxon>
        <taxon>Amblyomminae</taxon>
        <taxon>Amblyomma</taxon>
    </lineage>
</organism>